<proteinExistence type="predicted"/>
<feature type="chain" id="PRO_5026333983" description="Excinuclease ABC subunit A" evidence="1">
    <location>
        <begin position="26"/>
        <end position="111"/>
    </location>
</feature>
<dbReference type="RefSeq" id="WP_166193463.1">
    <property type="nucleotide sequence ID" value="NZ_CP049811.1"/>
</dbReference>
<dbReference type="Proteomes" id="UP000500791">
    <property type="component" value="Chromosome"/>
</dbReference>
<reference evidence="2 3" key="1">
    <citation type="submission" date="2020-03" db="EMBL/GenBank/DDBJ databases">
        <title>Complete genome sequence of Monaibacterium sp. ALG8 with diverse plasmids.</title>
        <authorList>
            <person name="Sun C."/>
        </authorList>
    </citation>
    <scope>NUCLEOTIDE SEQUENCE [LARGE SCALE GENOMIC DNA]</scope>
    <source>
        <strain evidence="2 3">ALG8</strain>
    </source>
</reference>
<name>A0A6G7VPL9_9RHOB</name>
<evidence type="ECO:0000256" key="1">
    <source>
        <dbReference type="SAM" id="SignalP"/>
    </source>
</evidence>
<evidence type="ECO:0008006" key="4">
    <source>
        <dbReference type="Google" id="ProtNLM"/>
    </source>
</evidence>
<gene>
    <name evidence="2" type="ORF">G8E03_14515</name>
</gene>
<dbReference type="AlphaFoldDB" id="A0A6G7VPL9"/>
<keyword evidence="3" id="KW-1185">Reference proteome</keyword>
<evidence type="ECO:0000313" key="2">
    <source>
        <dbReference type="EMBL" id="QIK41862.1"/>
    </source>
</evidence>
<protein>
    <recommendedName>
        <fullName evidence="4">Excinuclease ABC subunit A</fullName>
    </recommendedName>
</protein>
<organism evidence="2 3">
    <name type="scientific">Pontivivens nitratireducens</name>
    <dbReference type="NCBI Taxonomy" id="2758038"/>
    <lineage>
        <taxon>Bacteria</taxon>
        <taxon>Pseudomonadati</taxon>
        <taxon>Pseudomonadota</taxon>
        <taxon>Alphaproteobacteria</taxon>
        <taxon>Rhodobacterales</taxon>
        <taxon>Paracoccaceae</taxon>
        <taxon>Pontivivens</taxon>
    </lineage>
</organism>
<dbReference type="EMBL" id="CP049811">
    <property type="protein sequence ID" value="QIK41862.1"/>
    <property type="molecule type" value="Genomic_DNA"/>
</dbReference>
<dbReference type="KEGG" id="mon:G8E03_14515"/>
<keyword evidence="1" id="KW-0732">Signal</keyword>
<evidence type="ECO:0000313" key="3">
    <source>
        <dbReference type="Proteomes" id="UP000500791"/>
    </source>
</evidence>
<accession>A0A6G7VPL9</accession>
<feature type="signal peptide" evidence="1">
    <location>
        <begin position="1"/>
        <end position="25"/>
    </location>
</feature>
<sequence>MFDKSVLASTTVVVFAAMLAGPALAEPQHCPPGHEKKGWCEFGERFDLGRDRDDHDRANADYVFLQDPGDYRLPPLPEGQRYAVVDNRVVVVSSDTYATIAVVGALSELLR</sequence>
<dbReference type="Gene3D" id="3.10.450.160">
    <property type="entry name" value="inner membrane protein cigr"/>
    <property type="match status" value="1"/>
</dbReference>